<feature type="region of interest" description="Disordered" evidence="6">
    <location>
        <begin position="1"/>
        <end position="28"/>
    </location>
</feature>
<protein>
    <submittedName>
        <fullName evidence="8">AI-2E family transporter</fullName>
    </submittedName>
</protein>
<dbReference type="PANTHER" id="PTHR21716:SF4">
    <property type="entry name" value="TRANSMEMBRANE PROTEIN 245"/>
    <property type="match status" value="1"/>
</dbReference>
<evidence type="ECO:0000256" key="2">
    <source>
        <dbReference type="ARBA" id="ARBA00009773"/>
    </source>
</evidence>
<feature type="transmembrane region" description="Helical" evidence="7">
    <location>
        <begin position="62"/>
        <end position="80"/>
    </location>
</feature>
<keyword evidence="4 7" id="KW-1133">Transmembrane helix</keyword>
<feature type="transmembrane region" description="Helical" evidence="7">
    <location>
        <begin position="273"/>
        <end position="295"/>
    </location>
</feature>
<comment type="similarity">
    <text evidence="2">Belongs to the autoinducer-2 exporter (AI-2E) (TC 2.A.86) family.</text>
</comment>
<dbReference type="GO" id="GO:0016020">
    <property type="term" value="C:membrane"/>
    <property type="evidence" value="ECO:0007669"/>
    <property type="project" value="UniProtKB-SubCell"/>
</dbReference>
<evidence type="ECO:0000256" key="7">
    <source>
        <dbReference type="SAM" id="Phobius"/>
    </source>
</evidence>
<evidence type="ECO:0000256" key="4">
    <source>
        <dbReference type="ARBA" id="ARBA00022989"/>
    </source>
</evidence>
<dbReference type="InterPro" id="IPR002549">
    <property type="entry name" value="AI-2E-like"/>
</dbReference>
<keyword evidence="5 7" id="KW-0472">Membrane</keyword>
<keyword evidence="3 7" id="KW-0812">Transmembrane</keyword>
<feature type="transmembrane region" description="Helical" evidence="7">
    <location>
        <begin position="92"/>
        <end position="117"/>
    </location>
</feature>
<accession>A0A7V4G816</accession>
<comment type="caution">
    <text evidence="8">The sequence shown here is derived from an EMBL/GenBank/DDBJ whole genome shotgun (WGS) entry which is preliminary data.</text>
</comment>
<dbReference type="Pfam" id="PF01594">
    <property type="entry name" value="AI-2E_transport"/>
    <property type="match status" value="1"/>
</dbReference>
<evidence type="ECO:0000256" key="5">
    <source>
        <dbReference type="ARBA" id="ARBA00023136"/>
    </source>
</evidence>
<evidence type="ECO:0000256" key="1">
    <source>
        <dbReference type="ARBA" id="ARBA00004141"/>
    </source>
</evidence>
<reference evidence="8" key="1">
    <citation type="journal article" date="2020" name="mSystems">
        <title>Genome- and Community-Level Interaction Insights into Carbon Utilization and Element Cycling Functions of Hydrothermarchaeota in Hydrothermal Sediment.</title>
        <authorList>
            <person name="Zhou Z."/>
            <person name="Liu Y."/>
            <person name="Xu W."/>
            <person name="Pan J."/>
            <person name="Luo Z.H."/>
            <person name="Li M."/>
        </authorList>
    </citation>
    <scope>NUCLEOTIDE SEQUENCE [LARGE SCALE GENOMIC DNA]</scope>
    <source>
        <strain evidence="8">SpSt-548</strain>
    </source>
</reference>
<name>A0A7V4G816_9BACT</name>
<feature type="transmembrane region" description="Helical" evidence="7">
    <location>
        <begin position="244"/>
        <end position="267"/>
    </location>
</feature>
<organism evidence="8">
    <name type="scientific">Desulfobacca acetoxidans</name>
    <dbReference type="NCBI Taxonomy" id="60893"/>
    <lineage>
        <taxon>Bacteria</taxon>
        <taxon>Pseudomonadati</taxon>
        <taxon>Thermodesulfobacteriota</taxon>
        <taxon>Desulfobaccia</taxon>
        <taxon>Desulfobaccales</taxon>
        <taxon>Desulfobaccaceae</taxon>
        <taxon>Desulfobacca</taxon>
    </lineage>
</organism>
<sequence length="415" mass="45712">MDTPQTPDKSENLHPAAAVCPPAEEKPPPEEWGGFPTQFARLFFGAVTLLVLYYAYEIVKPFLIDIFLALVLFFTARPLHQALTRMLYGFRTLASLLTCIILALIILVPLFTLVSIISRQAWEFSSRVTQALTTDELWRWVNMKFQALMDYLASLNFPLPPEQVKLENVVRTVLLKGSEFVATNAYSLLSGFTTFFLDFILVLFIAFFMFLQGDDFIEELKKLSPLDAQHNDMIFGEMEATIKATLWGTVVVAFIQGVLGGVGFFLFGVPQAAFWGTVMVPASVIPVVGAAIIWLPGVLYLFFQGSPTMAVGLLIYCALFISSIDNLVKPYLMRGARNTPAIFVLFSILGGISYFGMIGFILGPLILSFLLSLLSIYQKTILAVRKEPSGPAPAETPRALPPQGEGPDTAPPSAA</sequence>
<feature type="transmembrane region" description="Helical" evidence="7">
    <location>
        <begin position="185"/>
        <end position="211"/>
    </location>
</feature>
<feature type="transmembrane region" description="Helical" evidence="7">
    <location>
        <begin position="344"/>
        <end position="377"/>
    </location>
</feature>
<feature type="transmembrane region" description="Helical" evidence="7">
    <location>
        <begin position="307"/>
        <end position="324"/>
    </location>
</feature>
<evidence type="ECO:0000256" key="3">
    <source>
        <dbReference type="ARBA" id="ARBA00022692"/>
    </source>
</evidence>
<comment type="subcellular location">
    <subcellularLocation>
        <location evidence="1">Membrane</location>
        <topology evidence="1">Multi-pass membrane protein</topology>
    </subcellularLocation>
</comment>
<proteinExistence type="inferred from homology"/>
<feature type="transmembrane region" description="Helical" evidence="7">
    <location>
        <begin position="39"/>
        <end position="56"/>
    </location>
</feature>
<feature type="region of interest" description="Disordered" evidence="6">
    <location>
        <begin position="387"/>
        <end position="415"/>
    </location>
</feature>
<gene>
    <name evidence="8" type="ORF">ENT08_04985</name>
</gene>
<dbReference type="AlphaFoldDB" id="A0A7V4G816"/>
<dbReference type="EMBL" id="DSXI01000295">
    <property type="protein sequence ID" value="HGS05082.1"/>
    <property type="molecule type" value="Genomic_DNA"/>
</dbReference>
<evidence type="ECO:0000313" key="8">
    <source>
        <dbReference type="EMBL" id="HGS05082.1"/>
    </source>
</evidence>
<evidence type="ECO:0000256" key="6">
    <source>
        <dbReference type="SAM" id="MobiDB-lite"/>
    </source>
</evidence>
<dbReference type="PANTHER" id="PTHR21716">
    <property type="entry name" value="TRANSMEMBRANE PROTEIN"/>
    <property type="match status" value="1"/>
</dbReference>